<dbReference type="SUPFAM" id="SSF56112">
    <property type="entry name" value="Protein kinase-like (PK-like)"/>
    <property type="match status" value="1"/>
</dbReference>
<protein>
    <submittedName>
        <fullName evidence="2">Phosphotransferase</fullName>
    </submittedName>
</protein>
<sequence>MHKLQWDDLSDAARNAIEARCGAVLKAESAERGIMPGVAARLDTECRESAFLKAIPRDGPAVRLHLRERAANLGMADGVPAPPMLWSGEAGGWLLLLFHFVDGGRSADLSPGSRDLPGVLDAVSRIEGSGGVLPPVSVNLEMLKKTAAAFLAEGLGGSRRGTYAEALDALPWAALEGDELLHYDLHSGNLLATGRETFVIDWSFACRGARWVDAALLAPRLVEAGHTPARAEALVAGLPTWDAAPAEAVTGLAALWTMFREYKALYGPREHRGFRTRAAEAGWAWLRHLARW</sequence>
<dbReference type="InterPro" id="IPR002575">
    <property type="entry name" value="Aminoglycoside_PTrfase"/>
</dbReference>
<dbReference type="Gene3D" id="3.90.1200.10">
    <property type="match status" value="1"/>
</dbReference>
<gene>
    <name evidence="2" type="ORF">AGRA3207_005715</name>
</gene>
<feature type="domain" description="Aminoglycoside phosphotransferase" evidence="1">
    <location>
        <begin position="49"/>
        <end position="243"/>
    </location>
</feature>
<organism evidence="2 3">
    <name type="scientific">Actinomadura graeca</name>
    <dbReference type="NCBI Taxonomy" id="2750812"/>
    <lineage>
        <taxon>Bacteria</taxon>
        <taxon>Bacillati</taxon>
        <taxon>Actinomycetota</taxon>
        <taxon>Actinomycetes</taxon>
        <taxon>Streptosporangiales</taxon>
        <taxon>Thermomonosporaceae</taxon>
        <taxon>Actinomadura</taxon>
    </lineage>
</organism>
<dbReference type="Pfam" id="PF01636">
    <property type="entry name" value="APH"/>
    <property type="match status" value="1"/>
</dbReference>
<keyword evidence="3" id="KW-1185">Reference proteome</keyword>
<evidence type="ECO:0000313" key="3">
    <source>
        <dbReference type="Proteomes" id="UP001049518"/>
    </source>
</evidence>
<dbReference type="EMBL" id="CP059572">
    <property type="protein sequence ID" value="QXJ24397.1"/>
    <property type="molecule type" value="Genomic_DNA"/>
</dbReference>
<evidence type="ECO:0000259" key="1">
    <source>
        <dbReference type="Pfam" id="PF01636"/>
    </source>
</evidence>
<dbReference type="InterPro" id="IPR011009">
    <property type="entry name" value="Kinase-like_dom_sf"/>
</dbReference>
<dbReference type="Proteomes" id="UP001049518">
    <property type="component" value="Chromosome"/>
</dbReference>
<name>A0ABX8R359_9ACTN</name>
<dbReference type="RefSeq" id="WP_231330164.1">
    <property type="nucleotide sequence ID" value="NZ_CP059572.1"/>
</dbReference>
<reference evidence="2" key="1">
    <citation type="submission" date="2020-07" db="EMBL/GenBank/DDBJ databases">
        <authorList>
            <person name="Tarantini F.S."/>
            <person name="Hong K.W."/>
            <person name="Chan K.G."/>
        </authorList>
    </citation>
    <scope>NUCLEOTIDE SEQUENCE</scope>
    <source>
        <strain evidence="2">32-07</strain>
    </source>
</reference>
<accession>A0ABX8R359</accession>
<proteinExistence type="predicted"/>
<evidence type="ECO:0000313" key="2">
    <source>
        <dbReference type="EMBL" id="QXJ24397.1"/>
    </source>
</evidence>